<proteinExistence type="predicted"/>
<feature type="transmembrane region" description="Helical" evidence="6">
    <location>
        <begin position="704"/>
        <end position="725"/>
    </location>
</feature>
<organism evidence="9 10">
    <name type="scientific">Lutimonas vermicola</name>
    <dbReference type="NCBI Taxonomy" id="414288"/>
    <lineage>
        <taxon>Bacteria</taxon>
        <taxon>Pseudomonadati</taxon>
        <taxon>Bacteroidota</taxon>
        <taxon>Flavobacteriia</taxon>
        <taxon>Flavobacteriales</taxon>
        <taxon>Flavobacteriaceae</taxon>
        <taxon>Lutimonas</taxon>
    </lineage>
</organism>
<name>A0ABU9L0J9_9FLAO</name>
<feature type="transmembrane region" description="Helical" evidence="6">
    <location>
        <begin position="338"/>
        <end position="368"/>
    </location>
</feature>
<dbReference type="InterPro" id="IPR038766">
    <property type="entry name" value="Membrane_comp_ABC_pdt"/>
</dbReference>
<dbReference type="Pfam" id="PF12704">
    <property type="entry name" value="MacB_PCD"/>
    <property type="match status" value="1"/>
</dbReference>
<reference evidence="9 10" key="1">
    <citation type="submission" date="2024-04" db="EMBL/GenBank/DDBJ databases">
        <title>whole genome sequencing of Lutimonas vermicola strain IMCC1616.</title>
        <authorList>
            <person name="Bae S.S."/>
        </authorList>
    </citation>
    <scope>NUCLEOTIDE SEQUENCE [LARGE SCALE GENOMIC DNA]</scope>
    <source>
        <strain evidence="9 10">IMCC1616</strain>
    </source>
</reference>
<feature type="domain" description="MacB-like periplasmic core" evidence="8">
    <location>
        <begin position="15"/>
        <end position="218"/>
    </location>
</feature>
<keyword evidence="4 6" id="KW-1133">Transmembrane helix</keyword>
<feature type="transmembrane region" description="Helical" evidence="6">
    <location>
        <begin position="757"/>
        <end position="783"/>
    </location>
</feature>
<comment type="subcellular location">
    <subcellularLocation>
        <location evidence="1">Cell membrane</location>
        <topology evidence="1">Multi-pass membrane protein</topology>
    </subcellularLocation>
</comment>
<keyword evidence="3 6" id="KW-0812">Transmembrane</keyword>
<accession>A0ABU9L0J9</accession>
<dbReference type="PANTHER" id="PTHR30287">
    <property type="entry name" value="MEMBRANE COMPONENT OF PREDICTED ABC SUPERFAMILY METABOLITE UPTAKE TRANSPORTER"/>
    <property type="match status" value="1"/>
</dbReference>
<protein>
    <submittedName>
        <fullName evidence="9">FtsX-like permease family protein</fullName>
    </submittedName>
</protein>
<evidence type="ECO:0000256" key="3">
    <source>
        <dbReference type="ARBA" id="ARBA00022692"/>
    </source>
</evidence>
<comment type="caution">
    <text evidence="9">The sequence shown here is derived from an EMBL/GenBank/DDBJ whole genome shotgun (WGS) entry which is preliminary data.</text>
</comment>
<gene>
    <name evidence="9" type="ORF">AABB81_07000</name>
</gene>
<evidence type="ECO:0000256" key="5">
    <source>
        <dbReference type="ARBA" id="ARBA00023136"/>
    </source>
</evidence>
<dbReference type="PANTHER" id="PTHR30287:SF1">
    <property type="entry name" value="INNER MEMBRANE PROTEIN"/>
    <property type="match status" value="1"/>
</dbReference>
<dbReference type="EMBL" id="JBCDNA010000001">
    <property type="protein sequence ID" value="MEL4455638.1"/>
    <property type="molecule type" value="Genomic_DNA"/>
</dbReference>
<keyword evidence="10" id="KW-1185">Reference proteome</keyword>
<feature type="domain" description="ABC3 transporter permease C-terminal" evidence="7">
    <location>
        <begin position="251"/>
        <end position="364"/>
    </location>
</feature>
<evidence type="ECO:0000259" key="7">
    <source>
        <dbReference type="Pfam" id="PF02687"/>
    </source>
</evidence>
<feature type="transmembrane region" description="Helical" evidence="6">
    <location>
        <begin position="389"/>
        <end position="407"/>
    </location>
</feature>
<dbReference type="RefSeq" id="WP_342159671.1">
    <property type="nucleotide sequence ID" value="NZ_JBCDNA010000001.1"/>
</dbReference>
<evidence type="ECO:0000256" key="1">
    <source>
        <dbReference type="ARBA" id="ARBA00004651"/>
    </source>
</evidence>
<feature type="transmembrane region" description="Helical" evidence="6">
    <location>
        <begin position="293"/>
        <end position="318"/>
    </location>
</feature>
<feature type="domain" description="ABC3 transporter permease C-terminal" evidence="7">
    <location>
        <begin position="707"/>
        <end position="822"/>
    </location>
</feature>
<dbReference type="InterPro" id="IPR025857">
    <property type="entry name" value="MacB_PCD"/>
</dbReference>
<keyword evidence="2" id="KW-1003">Cell membrane</keyword>
<feature type="transmembrane region" description="Helical" evidence="6">
    <location>
        <begin position="245"/>
        <end position="272"/>
    </location>
</feature>
<keyword evidence="5 6" id="KW-0472">Membrane</keyword>
<evidence type="ECO:0000313" key="10">
    <source>
        <dbReference type="Proteomes" id="UP001474120"/>
    </source>
</evidence>
<dbReference type="Pfam" id="PF02687">
    <property type="entry name" value="FtsX"/>
    <property type="match status" value="2"/>
</dbReference>
<dbReference type="InterPro" id="IPR003838">
    <property type="entry name" value="ABC3_permease_C"/>
</dbReference>
<evidence type="ECO:0000313" key="9">
    <source>
        <dbReference type="EMBL" id="MEL4455638.1"/>
    </source>
</evidence>
<sequence>MAWRDAKASYKRLSLFMASIVLGIAAVVSIQSFSENLKTNIELQSKSLMGADFIIDSRNPPNEKVQKIIDSLGGADAKEINFASMGLFTKNGGTKLIRVIGMEGAFPFYGDLETTPATAAEKYQESGAALVDATLMLQFNVKPGDSIKIGNITLPIGGSLDAAPGTGGFSSGIAPPVYIPYRMIEQTGLIQTGSRLEYQYYFVASDNTDLDALDKKLDPILDAEDADMDTHTSTSQQLGRRYDNFGVFLNLVAFIALLLGCVGIASSVHIYVKEKLRAVAVLKCLGATRKQSFLIFLIQIIGMGFLGGLSGSILGIGLQELFPYLLSDMLPFDIETTIYPASVILGIVLGIFMSVMFALIPLLSTWYVSPLRVLRIDESANKKSRKANLVVAGIILVFLYLFSFWLLNNWKYALYFIIGILVTFLILMGITTLFMWAIKKFFPSSWGFISRQSLLNLFRPQNQTMTLILAIGVGTFLISTLYFTKDMLLSKLSFESGENTPNIILMDVQNNQKDAVANTLGHVIDNIPIVTMRVHSIKGKPANEIRKDTTSKINEWVLNHEFRVTYRDSLIGSESLASGTWIPEETYDGVNPVSISIAESISRDALLEVGDTITFNVQGVLMTTKVANIRTVDWGRMQLNFSIVFPKGILENAPQFNVLSTHASDEKSSAKLQSELIQKYPNISIIDFRQVLVLIEKVLNKISWVINFMAIFSIFTGIIVLIGAVRTSKFQRIKENVLLRTLGATSKQILKITALEYLYLGVLGSLSGILLSLMSAQILAYFIFDLTFLPSSFPFLVLFPGITILVLSIGLMNSRSVLNSPPLQVLRKENAG</sequence>
<evidence type="ECO:0000256" key="2">
    <source>
        <dbReference type="ARBA" id="ARBA00022475"/>
    </source>
</evidence>
<feature type="transmembrane region" description="Helical" evidence="6">
    <location>
        <begin position="413"/>
        <end position="438"/>
    </location>
</feature>
<feature type="transmembrane region" description="Helical" evidence="6">
    <location>
        <begin position="464"/>
        <end position="483"/>
    </location>
</feature>
<dbReference type="Proteomes" id="UP001474120">
    <property type="component" value="Unassembled WGS sequence"/>
</dbReference>
<evidence type="ECO:0000256" key="6">
    <source>
        <dbReference type="SAM" id="Phobius"/>
    </source>
</evidence>
<evidence type="ECO:0000259" key="8">
    <source>
        <dbReference type="Pfam" id="PF12704"/>
    </source>
</evidence>
<feature type="transmembrane region" description="Helical" evidence="6">
    <location>
        <begin position="795"/>
        <end position="812"/>
    </location>
</feature>
<evidence type="ECO:0000256" key="4">
    <source>
        <dbReference type="ARBA" id="ARBA00022989"/>
    </source>
</evidence>